<comment type="caution">
    <text evidence="5">The sequence shown here is derived from an EMBL/GenBank/DDBJ whole genome shotgun (WGS) entry which is preliminary data.</text>
</comment>
<organism evidence="5 6">
    <name type="scientific">Rhodococcus xishaensis</name>
    <dbReference type="NCBI Taxonomy" id="2487364"/>
    <lineage>
        <taxon>Bacteria</taxon>
        <taxon>Bacillati</taxon>
        <taxon>Actinomycetota</taxon>
        <taxon>Actinomycetes</taxon>
        <taxon>Mycobacteriales</taxon>
        <taxon>Nocardiaceae</taxon>
        <taxon>Rhodococcus</taxon>
    </lineage>
</organism>
<name>A0A3S3A2R8_9NOCA</name>
<keyword evidence="1" id="KW-0805">Transcription regulation</keyword>
<dbReference type="PROSITE" id="PS51118">
    <property type="entry name" value="HTH_HXLR"/>
    <property type="match status" value="2"/>
</dbReference>
<dbReference type="OrthoDB" id="5183359at2"/>
<dbReference type="PANTHER" id="PTHR33204:SF18">
    <property type="entry name" value="TRANSCRIPTIONAL REGULATORY PROTEIN"/>
    <property type="match status" value="1"/>
</dbReference>
<evidence type="ECO:0000313" key="6">
    <source>
        <dbReference type="Proteomes" id="UP000283479"/>
    </source>
</evidence>
<proteinExistence type="predicted"/>
<dbReference type="InterPro" id="IPR036388">
    <property type="entry name" value="WH-like_DNA-bd_sf"/>
</dbReference>
<dbReference type="Proteomes" id="UP000283479">
    <property type="component" value="Unassembled WGS sequence"/>
</dbReference>
<gene>
    <name evidence="5" type="ORF">EGT50_15760</name>
</gene>
<dbReference type="Gene3D" id="1.10.10.10">
    <property type="entry name" value="Winged helix-like DNA-binding domain superfamily/Winged helix DNA-binding domain"/>
    <property type="match status" value="2"/>
</dbReference>
<keyword evidence="2" id="KW-0238">DNA-binding</keyword>
<dbReference type="PANTHER" id="PTHR33204">
    <property type="entry name" value="TRANSCRIPTIONAL REGULATOR, MARR FAMILY"/>
    <property type="match status" value="1"/>
</dbReference>
<evidence type="ECO:0000256" key="2">
    <source>
        <dbReference type="ARBA" id="ARBA00023125"/>
    </source>
</evidence>
<dbReference type="GO" id="GO:0003677">
    <property type="term" value="F:DNA binding"/>
    <property type="evidence" value="ECO:0007669"/>
    <property type="project" value="UniProtKB-KW"/>
</dbReference>
<dbReference type="InterPro" id="IPR036390">
    <property type="entry name" value="WH_DNA-bd_sf"/>
</dbReference>
<sequence length="334" mass="36842">MSDEHAPDAGPTIPSAGRELVPGGDNAIAVTLGLLGDEWNLWILRHSFQGAKRYSDWMRIGGISHAVLSSRLATLTGAGMFDRIRYQDKPPRYEYRRTACGQQLWSVLLTVWSWELRWTPDEGVLPLMRHTTCNRLFTPLLSCASCGRPAGVRNVFAEMGPSGGWTRSVPAATNRRRSSGAARPPRVVPQTMELLGNRWSAAMLGAAFFGATRYSEFAERMQASPTIVADRLRTFTELGVLRECPNTERADRVTYQLTEKGRAFFPVVVSMIAWGQRWFPAPEGDAISFTHTTCGDAFTPRLACSECSLELDAPTVSVETRTADLSRGGTPNTL</sequence>
<evidence type="ECO:0000256" key="1">
    <source>
        <dbReference type="ARBA" id="ARBA00023015"/>
    </source>
</evidence>
<evidence type="ECO:0000313" key="5">
    <source>
        <dbReference type="EMBL" id="RVW00776.1"/>
    </source>
</evidence>
<dbReference type="RefSeq" id="WP_127955571.1">
    <property type="nucleotide sequence ID" value="NZ_RKLO01000006.1"/>
</dbReference>
<keyword evidence="6" id="KW-1185">Reference proteome</keyword>
<reference evidence="5 6" key="1">
    <citation type="submission" date="2018-11" db="EMBL/GenBank/DDBJ databases">
        <title>Rhodococcus spongicola sp. nov. and Rhodococcus xishaensis sp. nov. from marine sponges.</title>
        <authorList>
            <person name="Li L."/>
            <person name="Lin H.W."/>
        </authorList>
    </citation>
    <scope>NUCLEOTIDE SEQUENCE [LARGE SCALE GENOMIC DNA]</scope>
    <source>
        <strain evidence="5 6">LHW51113</strain>
    </source>
</reference>
<evidence type="ECO:0000256" key="3">
    <source>
        <dbReference type="ARBA" id="ARBA00023163"/>
    </source>
</evidence>
<keyword evidence="3" id="KW-0804">Transcription</keyword>
<dbReference type="InterPro" id="IPR002577">
    <property type="entry name" value="HTH_HxlR"/>
</dbReference>
<dbReference type="AlphaFoldDB" id="A0A3S3A2R8"/>
<feature type="domain" description="HTH hxlR-type" evidence="4">
    <location>
        <begin position="184"/>
        <end position="283"/>
    </location>
</feature>
<dbReference type="Pfam" id="PF01638">
    <property type="entry name" value="HxlR"/>
    <property type="match status" value="2"/>
</dbReference>
<evidence type="ECO:0000259" key="4">
    <source>
        <dbReference type="PROSITE" id="PS51118"/>
    </source>
</evidence>
<dbReference type="SUPFAM" id="SSF46785">
    <property type="entry name" value="Winged helix' DNA-binding domain"/>
    <property type="match status" value="2"/>
</dbReference>
<dbReference type="EMBL" id="RKLO01000006">
    <property type="protein sequence ID" value="RVW00776.1"/>
    <property type="molecule type" value="Genomic_DNA"/>
</dbReference>
<feature type="domain" description="HTH hxlR-type" evidence="4">
    <location>
        <begin position="21"/>
        <end position="123"/>
    </location>
</feature>
<accession>A0A3S3A2R8</accession>
<protein>
    <submittedName>
        <fullName evidence="5">Transcriptional regulator</fullName>
    </submittedName>
</protein>